<dbReference type="UniPathway" id="UPA00042">
    <property type="reaction ID" value="UER00497"/>
</dbReference>
<dbReference type="Gene3D" id="2.40.37.10">
    <property type="entry name" value="Lyase, Ornithine Decarboxylase, Chain A, domain 1"/>
    <property type="match status" value="1"/>
</dbReference>
<dbReference type="GO" id="GO:0005829">
    <property type="term" value="C:cytosol"/>
    <property type="evidence" value="ECO:0007669"/>
    <property type="project" value="TreeGrafter"/>
</dbReference>
<dbReference type="SUPFAM" id="SSF51419">
    <property type="entry name" value="PLP-binding barrel"/>
    <property type="match status" value="1"/>
</dbReference>
<feature type="active site" description="Proton acceptor; specific for D-alanine" evidence="4">
    <location>
        <position position="39"/>
    </location>
</feature>
<dbReference type="CDD" id="cd00430">
    <property type="entry name" value="PLPDE_III_AR"/>
    <property type="match status" value="1"/>
</dbReference>
<dbReference type="Proteomes" id="UP000190140">
    <property type="component" value="Unassembled WGS sequence"/>
</dbReference>
<evidence type="ECO:0000256" key="1">
    <source>
        <dbReference type="ARBA" id="ARBA00001933"/>
    </source>
</evidence>
<dbReference type="InterPro" id="IPR029066">
    <property type="entry name" value="PLP-binding_barrel"/>
</dbReference>
<feature type="binding site" evidence="4 6">
    <location>
        <position position="137"/>
    </location>
    <ligand>
        <name>substrate</name>
    </ligand>
</feature>
<dbReference type="SMART" id="SM01005">
    <property type="entry name" value="Ala_racemase_C"/>
    <property type="match status" value="1"/>
</dbReference>
<dbReference type="GO" id="GO:0030170">
    <property type="term" value="F:pyridoxal phosphate binding"/>
    <property type="evidence" value="ECO:0007669"/>
    <property type="project" value="UniProtKB-UniRule"/>
</dbReference>
<keyword evidence="9" id="KW-1185">Reference proteome</keyword>
<feature type="binding site" evidence="4 6">
    <location>
        <position position="316"/>
    </location>
    <ligand>
        <name>substrate</name>
    </ligand>
</feature>
<dbReference type="PRINTS" id="PR00992">
    <property type="entry name" value="ALARACEMASE"/>
</dbReference>
<organism evidence="8 9">
    <name type="scientific">Alkalithermobacter paradoxus</name>
    <dbReference type="NCBI Taxonomy" id="29349"/>
    <lineage>
        <taxon>Bacteria</taxon>
        <taxon>Bacillati</taxon>
        <taxon>Bacillota</taxon>
        <taxon>Clostridia</taxon>
        <taxon>Peptostreptococcales</taxon>
        <taxon>Tepidibacteraceae</taxon>
        <taxon>Alkalithermobacter</taxon>
    </lineage>
</organism>
<keyword evidence="2 4" id="KW-0663">Pyridoxal phosphate</keyword>
<comment type="pathway">
    <text evidence="4">Amino-acid biosynthesis; D-alanine biosynthesis; D-alanine from L-alanine: step 1/1.</text>
</comment>
<dbReference type="Pfam" id="PF01168">
    <property type="entry name" value="Ala_racemase_N"/>
    <property type="match status" value="1"/>
</dbReference>
<dbReference type="GO" id="GO:0008784">
    <property type="term" value="F:alanine racemase activity"/>
    <property type="evidence" value="ECO:0007669"/>
    <property type="project" value="UniProtKB-UniRule"/>
</dbReference>
<dbReference type="OrthoDB" id="9813814at2"/>
<dbReference type="InterPro" id="IPR001608">
    <property type="entry name" value="Ala_racemase_N"/>
</dbReference>
<sequence>MYIESRPTWAEININNLRDNFRSIKKIVKKDTKICGVVKANAYGHGSVHVANVLIQEGVDYLAVATFEEAIELRNNNINIPILCLGYIKDSDLEKAISNDIDITVYSYSIANELSKVAINLEKSANVHIKIDTGMSRLGFKADDKTVDTIERIHNLPNINIIGIYTHFARADEIDKSFTHSQFKEFMYIVEKLENKNINIPIKHVSNSAGIIDFPEYHLDMVRAGIVLYGHYPSEDVNKEALLLKPVMTLKTTVSNIKTLGEGRGVSYGHTYKVNETTKVATLPIGYADGFTRMLSGKVDVKINGYKSPIIGRICMDQCMAKVDVDDIKVGNVVEIFGEDEDLRIERFGKVLGTINYELLCMISRRVPRVYLEGNRVLHILDYLVK</sequence>
<dbReference type="Gene3D" id="3.20.20.10">
    <property type="entry name" value="Alanine racemase"/>
    <property type="match status" value="1"/>
</dbReference>
<evidence type="ECO:0000256" key="5">
    <source>
        <dbReference type="PIRSR" id="PIRSR600821-50"/>
    </source>
</evidence>
<dbReference type="GO" id="GO:0009252">
    <property type="term" value="P:peptidoglycan biosynthetic process"/>
    <property type="evidence" value="ECO:0007669"/>
    <property type="project" value="TreeGrafter"/>
</dbReference>
<dbReference type="Pfam" id="PF00842">
    <property type="entry name" value="Ala_racemase_C"/>
    <property type="match status" value="1"/>
</dbReference>
<comment type="cofactor">
    <cofactor evidence="1 4 5">
        <name>pyridoxal 5'-phosphate</name>
        <dbReference type="ChEBI" id="CHEBI:597326"/>
    </cofactor>
</comment>
<proteinExistence type="inferred from homology"/>
<evidence type="ECO:0000256" key="2">
    <source>
        <dbReference type="ARBA" id="ARBA00022898"/>
    </source>
</evidence>
<dbReference type="AlphaFoldDB" id="A0A1V4I5L0"/>
<dbReference type="PANTHER" id="PTHR30511:SF0">
    <property type="entry name" value="ALANINE RACEMASE, CATABOLIC-RELATED"/>
    <property type="match status" value="1"/>
</dbReference>
<dbReference type="HAMAP" id="MF_01201">
    <property type="entry name" value="Ala_racemase"/>
    <property type="match status" value="1"/>
</dbReference>
<dbReference type="STRING" id="29349.CLOTH_15550"/>
<dbReference type="SUPFAM" id="SSF50621">
    <property type="entry name" value="Alanine racemase C-terminal domain-like"/>
    <property type="match status" value="1"/>
</dbReference>
<feature type="modified residue" description="N6-(pyridoxal phosphate)lysine" evidence="4 5">
    <location>
        <position position="39"/>
    </location>
</feature>
<gene>
    <name evidence="8" type="primary">alr</name>
    <name evidence="8" type="ORF">CLOTH_15550</name>
</gene>
<dbReference type="InterPro" id="IPR020622">
    <property type="entry name" value="Ala_racemase_pyridoxalP-BS"/>
</dbReference>
<comment type="catalytic activity">
    <reaction evidence="4">
        <text>L-alanine = D-alanine</text>
        <dbReference type="Rhea" id="RHEA:20249"/>
        <dbReference type="ChEBI" id="CHEBI:57416"/>
        <dbReference type="ChEBI" id="CHEBI:57972"/>
        <dbReference type="EC" id="5.1.1.1"/>
    </reaction>
</comment>
<accession>A0A1V4I5L0</accession>
<dbReference type="GO" id="GO:0030632">
    <property type="term" value="P:D-alanine biosynthetic process"/>
    <property type="evidence" value="ECO:0007669"/>
    <property type="project" value="UniProtKB-UniRule"/>
</dbReference>
<reference evidence="8 9" key="1">
    <citation type="submission" date="2017-03" db="EMBL/GenBank/DDBJ databases">
        <title>Genome sequence of Clostridium thermoalcaliphilum DSM 7309.</title>
        <authorList>
            <person name="Poehlein A."/>
            <person name="Daniel R."/>
        </authorList>
    </citation>
    <scope>NUCLEOTIDE SEQUENCE [LARGE SCALE GENOMIC DNA]</scope>
    <source>
        <strain evidence="8 9">DSM 7309</strain>
    </source>
</reference>
<feature type="domain" description="Alanine racemase C-terminal" evidence="7">
    <location>
        <begin position="247"/>
        <end position="372"/>
    </location>
</feature>
<dbReference type="PROSITE" id="PS00395">
    <property type="entry name" value="ALANINE_RACEMASE"/>
    <property type="match status" value="1"/>
</dbReference>
<evidence type="ECO:0000259" key="7">
    <source>
        <dbReference type="SMART" id="SM01005"/>
    </source>
</evidence>
<evidence type="ECO:0000256" key="6">
    <source>
        <dbReference type="PIRSR" id="PIRSR600821-52"/>
    </source>
</evidence>
<name>A0A1V4I5L0_9FIRM</name>
<dbReference type="PANTHER" id="PTHR30511">
    <property type="entry name" value="ALANINE RACEMASE"/>
    <property type="match status" value="1"/>
</dbReference>
<evidence type="ECO:0000256" key="3">
    <source>
        <dbReference type="ARBA" id="ARBA00023235"/>
    </source>
</evidence>
<comment type="caution">
    <text evidence="8">The sequence shown here is derived from an EMBL/GenBank/DDBJ whole genome shotgun (WGS) entry which is preliminary data.</text>
</comment>
<dbReference type="EMBL" id="MZGW01000006">
    <property type="protein sequence ID" value="OPJ55252.1"/>
    <property type="molecule type" value="Genomic_DNA"/>
</dbReference>
<comment type="function">
    <text evidence="4">Catalyzes the interconversion of L-alanine and D-alanine. May also act on other amino acids.</text>
</comment>
<dbReference type="FunFam" id="3.20.20.10:FF:000002">
    <property type="entry name" value="Alanine racemase"/>
    <property type="match status" value="1"/>
</dbReference>
<dbReference type="InterPro" id="IPR009006">
    <property type="entry name" value="Ala_racemase/Decarboxylase_C"/>
</dbReference>
<protein>
    <recommendedName>
        <fullName evidence="4">Alanine racemase</fullName>
        <ecNumber evidence="4">5.1.1.1</ecNumber>
    </recommendedName>
</protein>
<keyword evidence="3 4" id="KW-0413">Isomerase</keyword>
<comment type="similarity">
    <text evidence="4">Belongs to the alanine racemase family.</text>
</comment>
<evidence type="ECO:0000313" key="9">
    <source>
        <dbReference type="Proteomes" id="UP000190140"/>
    </source>
</evidence>
<dbReference type="EC" id="5.1.1.1" evidence="4"/>
<evidence type="ECO:0000313" key="8">
    <source>
        <dbReference type="EMBL" id="OPJ55252.1"/>
    </source>
</evidence>
<dbReference type="NCBIfam" id="TIGR00492">
    <property type="entry name" value="alr"/>
    <property type="match status" value="1"/>
</dbReference>
<feature type="active site" description="Proton acceptor; specific for L-alanine" evidence="4">
    <location>
        <position position="268"/>
    </location>
</feature>
<dbReference type="RefSeq" id="WP_143715449.1">
    <property type="nucleotide sequence ID" value="NZ_MZGW01000006.1"/>
</dbReference>
<dbReference type="InterPro" id="IPR011079">
    <property type="entry name" value="Ala_racemase_C"/>
</dbReference>
<evidence type="ECO:0000256" key="4">
    <source>
        <dbReference type="HAMAP-Rule" id="MF_01201"/>
    </source>
</evidence>
<dbReference type="InterPro" id="IPR000821">
    <property type="entry name" value="Ala_racemase"/>
</dbReference>